<comment type="caution">
    <text evidence="2">The sequence shown here is derived from an EMBL/GenBank/DDBJ whole genome shotgun (WGS) entry which is preliminary data.</text>
</comment>
<gene>
    <name evidence="2" type="ORF">PDE001_LOCUS4004</name>
</gene>
<dbReference type="Proteomes" id="UP001162029">
    <property type="component" value="Unassembled WGS sequence"/>
</dbReference>
<sequence>MSRKNNRNKIKAQYETEVEKERLRKEKLMKKRERKASAQKGKETVVKKVSTKVLRRIRMRQIEKTMLDEETDKKQKKGKADKMETEE</sequence>
<feature type="region of interest" description="Disordered" evidence="1">
    <location>
        <begin position="64"/>
        <end position="87"/>
    </location>
</feature>
<keyword evidence="3" id="KW-1185">Reference proteome</keyword>
<evidence type="ECO:0000313" key="3">
    <source>
        <dbReference type="Proteomes" id="UP001162029"/>
    </source>
</evidence>
<name>A0AAV0TVQ8_9STRA</name>
<evidence type="ECO:0000313" key="2">
    <source>
        <dbReference type="EMBL" id="CAI5728347.1"/>
    </source>
</evidence>
<reference evidence="2" key="1">
    <citation type="submission" date="2022-12" db="EMBL/GenBank/DDBJ databases">
        <authorList>
            <person name="Webb A."/>
        </authorList>
    </citation>
    <scope>NUCLEOTIDE SEQUENCE</scope>
    <source>
        <strain evidence="2">Pd1</strain>
    </source>
</reference>
<proteinExistence type="predicted"/>
<evidence type="ECO:0000256" key="1">
    <source>
        <dbReference type="SAM" id="MobiDB-lite"/>
    </source>
</evidence>
<dbReference type="AlphaFoldDB" id="A0AAV0TVQ8"/>
<accession>A0AAV0TVQ8</accession>
<protein>
    <submittedName>
        <fullName evidence="2">Uncharacterized protein</fullName>
    </submittedName>
</protein>
<dbReference type="EMBL" id="CANTFM010000702">
    <property type="protein sequence ID" value="CAI5728347.1"/>
    <property type="molecule type" value="Genomic_DNA"/>
</dbReference>
<organism evidence="2 3">
    <name type="scientific">Peronospora destructor</name>
    <dbReference type="NCBI Taxonomy" id="86335"/>
    <lineage>
        <taxon>Eukaryota</taxon>
        <taxon>Sar</taxon>
        <taxon>Stramenopiles</taxon>
        <taxon>Oomycota</taxon>
        <taxon>Peronosporomycetes</taxon>
        <taxon>Peronosporales</taxon>
        <taxon>Peronosporaceae</taxon>
        <taxon>Peronospora</taxon>
    </lineage>
</organism>